<dbReference type="Proteomes" id="UP001144673">
    <property type="component" value="Chromosome 6"/>
</dbReference>
<gene>
    <name evidence="3" type="ORF">LMH87_000504</name>
</gene>
<proteinExistence type="predicted"/>
<dbReference type="CDD" id="cd00067">
    <property type="entry name" value="GAL4"/>
    <property type="match status" value="1"/>
</dbReference>
<dbReference type="PANTHER" id="PTHR38791">
    <property type="entry name" value="ZN(II)2CYS6 TRANSCRIPTION FACTOR (EUROFUNG)-RELATED-RELATED"/>
    <property type="match status" value="1"/>
</dbReference>
<dbReference type="GO" id="GO:0008270">
    <property type="term" value="F:zinc ion binding"/>
    <property type="evidence" value="ECO:0007669"/>
    <property type="project" value="InterPro"/>
</dbReference>
<dbReference type="GeneID" id="80887663"/>
<keyword evidence="4" id="KW-1185">Reference proteome</keyword>
<dbReference type="PROSITE" id="PS50048">
    <property type="entry name" value="ZN2_CY6_FUNGAL_2"/>
    <property type="match status" value="1"/>
</dbReference>
<dbReference type="Pfam" id="PF11951">
    <property type="entry name" value="Fungal_trans_2"/>
    <property type="match status" value="1"/>
</dbReference>
<feature type="domain" description="Zn(2)-C6 fungal-type" evidence="2">
    <location>
        <begin position="10"/>
        <end position="38"/>
    </location>
</feature>
<evidence type="ECO:0000313" key="4">
    <source>
        <dbReference type="Proteomes" id="UP001144673"/>
    </source>
</evidence>
<dbReference type="Gene3D" id="4.10.240.10">
    <property type="entry name" value="Zn(2)-C6 fungal-type DNA-binding domain"/>
    <property type="match status" value="1"/>
</dbReference>
<keyword evidence="1" id="KW-0539">Nucleus</keyword>
<reference evidence="3" key="1">
    <citation type="journal article" date="2023" name="Access Microbiol">
        <title>De-novo genome assembly for Akanthomyces muscarius, a biocontrol agent of insect agricultural pests.</title>
        <authorList>
            <person name="Erdos Z."/>
            <person name="Studholme D.J."/>
            <person name="Raymond B."/>
            <person name="Sharma M."/>
        </authorList>
    </citation>
    <scope>NUCLEOTIDE SEQUENCE</scope>
    <source>
        <strain evidence="3">Ve6</strain>
    </source>
</reference>
<evidence type="ECO:0000259" key="2">
    <source>
        <dbReference type="PROSITE" id="PS50048"/>
    </source>
</evidence>
<dbReference type="KEGG" id="amus:LMH87_000504"/>
<dbReference type="InterPro" id="IPR053175">
    <property type="entry name" value="DHMBA_Reg_Transcription_Factor"/>
</dbReference>
<dbReference type="Pfam" id="PF00172">
    <property type="entry name" value="Zn_clus"/>
    <property type="match status" value="1"/>
</dbReference>
<dbReference type="RefSeq" id="XP_056055372.1">
    <property type="nucleotide sequence ID" value="XM_056198420.1"/>
</dbReference>
<protein>
    <recommendedName>
        <fullName evidence="2">Zn(2)-C6 fungal-type domain-containing protein</fullName>
    </recommendedName>
</protein>
<dbReference type="InterPro" id="IPR036864">
    <property type="entry name" value="Zn2-C6_fun-type_DNA-bd_sf"/>
</dbReference>
<name>A0A9W8QI17_AKAMU</name>
<evidence type="ECO:0000256" key="1">
    <source>
        <dbReference type="ARBA" id="ARBA00023242"/>
    </source>
</evidence>
<dbReference type="EMBL" id="JAJHUN010000007">
    <property type="protein sequence ID" value="KAJ4155248.1"/>
    <property type="molecule type" value="Genomic_DNA"/>
</dbReference>
<dbReference type="SUPFAM" id="SSF57701">
    <property type="entry name" value="Zn2/Cys6 DNA-binding domain"/>
    <property type="match status" value="1"/>
</dbReference>
<dbReference type="AlphaFoldDB" id="A0A9W8QI17"/>
<dbReference type="InterPro" id="IPR021858">
    <property type="entry name" value="Fun_TF"/>
</dbReference>
<evidence type="ECO:0000313" key="3">
    <source>
        <dbReference type="EMBL" id="KAJ4155248.1"/>
    </source>
</evidence>
<sequence>MPFRGRPSTACGRCRQRRLNCNHAMPCCSSCIRAGVRCPGYRNLLDLSFRDENALAAARAHRKVAGKKQQLTKRSAPQPGVRQNTKVVVTAVPPCIPYSVKETARCYLVSNYMQSSSQRNGELSYLLPLVETGHRHSAIDAALNAVAMAAWANIRLSPKAMLKAQSEYTIALAETNKALRSTEGCKKDETLALVVLLSIYEVIVCSDDAFMDRWMAHLEGATLLIELRGPDQLTKRDGLSLFRHLRAQISLSRIFQEKPNPPILAQLTEQAAAYRDPDYQVFDRLASAVMQLADLCADAKMNQAHGHKSIISLAMRLDSELVLVLLDTPKRWRYNSLKVPLQDGRPIMTGFWGRDYHEYESLEAAKMWNNYRCARIVIQELIIDTVEGRGSSADAQYSSVANQCRHTMKQLIEDICASVPFYFGLHSSSNDAENGDGGLTEGTGSIGLALMWPLLVAANSGIASKEHQEWIAVCLDKIGHIMGHNQAFSMAKLLRERKTTRSLLAS</sequence>
<comment type="caution">
    <text evidence="3">The sequence shown here is derived from an EMBL/GenBank/DDBJ whole genome shotgun (WGS) entry which is preliminary data.</text>
</comment>
<dbReference type="InterPro" id="IPR001138">
    <property type="entry name" value="Zn2Cys6_DnaBD"/>
</dbReference>
<dbReference type="GO" id="GO:0000981">
    <property type="term" value="F:DNA-binding transcription factor activity, RNA polymerase II-specific"/>
    <property type="evidence" value="ECO:0007669"/>
    <property type="project" value="InterPro"/>
</dbReference>
<accession>A0A9W8QI17</accession>
<organism evidence="3 4">
    <name type="scientific">Akanthomyces muscarius</name>
    <name type="common">Entomopathogenic fungus</name>
    <name type="synonym">Lecanicillium muscarium</name>
    <dbReference type="NCBI Taxonomy" id="2231603"/>
    <lineage>
        <taxon>Eukaryota</taxon>
        <taxon>Fungi</taxon>
        <taxon>Dikarya</taxon>
        <taxon>Ascomycota</taxon>
        <taxon>Pezizomycotina</taxon>
        <taxon>Sordariomycetes</taxon>
        <taxon>Hypocreomycetidae</taxon>
        <taxon>Hypocreales</taxon>
        <taxon>Cordycipitaceae</taxon>
        <taxon>Akanthomyces</taxon>
    </lineage>
</organism>
<dbReference type="SMART" id="SM00066">
    <property type="entry name" value="GAL4"/>
    <property type="match status" value="1"/>
</dbReference>
<dbReference type="PROSITE" id="PS00463">
    <property type="entry name" value="ZN2_CY6_FUNGAL_1"/>
    <property type="match status" value="1"/>
</dbReference>